<dbReference type="Pfam" id="PF03399">
    <property type="entry name" value="SAC3_GANP"/>
    <property type="match status" value="1"/>
</dbReference>
<feature type="domain" description="SAC3/GANP/THP3 conserved" evidence="1">
    <location>
        <begin position="32"/>
        <end position="332"/>
    </location>
</feature>
<accession>A0A2A4JM29</accession>
<reference evidence="2" key="1">
    <citation type="submission" date="2017-09" db="EMBL/GenBank/DDBJ databases">
        <title>Contemporary evolution of a Lepidopteran species, Heliothis virescens, in response to modern agricultural practices.</title>
        <authorList>
            <person name="Fritz M.L."/>
            <person name="Deyonke A.M."/>
            <person name="Papanicolaou A."/>
            <person name="Micinski S."/>
            <person name="Westbrook J."/>
            <person name="Gould F."/>
        </authorList>
    </citation>
    <scope>NUCLEOTIDE SEQUENCE [LARGE SCALE GENOMIC DNA]</scope>
    <source>
        <strain evidence="2">HvINT-</strain>
        <tissue evidence="2">Whole body</tissue>
    </source>
</reference>
<dbReference type="GO" id="GO:0005813">
    <property type="term" value="C:centrosome"/>
    <property type="evidence" value="ECO:0007669"/>
    <property type="project" value="TreeGrafter"/>
</dbReference>
<dbReference type="GO" id="GO:0051225">
    <property type="term" value="P:spindle assembly"/>
    <property type="evidence" value="ECO:0007669"/>
    <property type="project" value="TreeGrafter"/>
</dbReference>
<evidence type="ECO:0000313" key="2">
    <source>
        <dbReference type="EMBL" id="PCG72879.1"/>
    </source>
</evidence>
<name>A0A2A4JM29_HELVI</name>
<dbReference type="EMBL" id="NWSH01001058">
    <property type="protein sequence ID" value="PCG72879.1"/>
    <property type="molecule type" value="Genomic_DNA"/>
</dbReference>
<sequence>MSSYFDFFCNNLNKNCQVSQNVDCITGTCYSMCPEEEVKLRVSERLVHVLEVRGGLKKLVKSYSRSAADSNMAVPHLLRPYSVLTNTVQYLLLDITQRVDVPVSVVYDYIDDRLRAVRQDVTIQRLPPEQCVCLLEPMIRFYVFYGYQLSDLPLKDFDPVLNKKHLLECIKWYLSCCDTIDKTQGKLDQLTGFFSNLELDSEEYRLVNDQVLMESLYILCNLNDLHPLFRYIKLLKDLKRNTKLQIAYEIAIANIQGNYIKVCRLSEKLCPLSYCAFSTYLPTLQRRALEVMSQAYHSKRLAVPLASVARWLRFGSAREAGAAAAHYGLPVEGDAVRFDKTHFKADAALNKPRTVDIRRKFDLSTMDIFTYTTDK</sequence>
<proteinExistence type="predicted"/>
<dbReference type="Gene3D" id="1.25.40.990">
    <property type="match status" value="1"/>
</dbReference>
<protein>
    <recommendedName>
        <fullName evidence="1">SAC3/GANP/THP3 conserved domain-containing protein</fullName>
    </recommendedName>
</protein>
<dbReference type="InterPro" id="IPR005062">
    <property type="entry name" value="SAC3/GANP/THP3_conserved"/>
</dbReference>
<dbReference type="PANTHER" id="PTHR12436:SF38">
    <property type="entry name" value="SAC3 DOMAIN-CONTAINING PROTEIN 1"/>
    <property type="match status" value="1"/>
</dbReference>
<dbReference type="PANTHER" id="PTHR12436">
    <property type="entry name" value="80 KDA MCM3-ASSOCIATED PROTEIN"/>
    <property type="match status" value="1"/>
</dbReference>
<dbReference type="GO" id="GO:0005819">
    <property type="term" value="C:spindle"/>
    <property type="evidence" value="ECO:0007669"/>
    <property type="project" value="TreeGrafter"/>
</dbReference>
<evidence type="ECO:0000259" key="1">
    <source>
        <dbReference type="Pfam" id="PF03399"/>
    </source>
</evidence>
<organism evidence="2">
    <name type="scientific">Heliothis virescens</name>
    <name type="common">Tobacco budworm moth</name>
    <dbReference type="NCBI Taxonomy" id="7102"/>
    <lineage>
        <taxon>Eukaryota</taxon>
        <taxon>Metazoa</taxon>
        <taxon>Ecdysozoa</taxon>
        <taxon>Arthropoda</taxon>
        <taxon>Hexapoda</taxon>
        <taxon>Insecta</taxon>
        <taxon>Pterygota</taxon>
        <taxon>Neoptera</taxon>
        <taxon>Endopterygota</taxon>
        <taxon>Lepidoptera</taxon>
        <taxon>Glossata</taxon>
        <taxon>Ditrysia</taxon>
        <taxon>Noctuoidea</taxon>
        <taxon>Noctuidae</taxon>
        <taxon>Heliothinae</taxon>
        <taxon>Heliothis</taxon>
    </lineage>
</organism>
<dbReference type="AlphaFoldDB" id="A0A2A4JM29"/>
<comment type="caution">
    <text evidence="2">The sequence shown here is derived from an EMBL/GenBank/DDBJ whole genome shotgun (WGS) entry which is preliminary data.</text>
</comment>
<gene>
    <name evidence="2" type="ORF">B5V51_397</name>
</gene>
<dbReference type="InterPro" id="IPR045107">
    <property type="entry name" value="SAC3/GANP/THP3"/>
</dbReference>
<dbReference type="GO" id="GO:0005634">
    <property type="term" value="C:nucleus"/>
    <property type="evidence" value="ECO:0007669"/>
    <property type="project" value="TreeGrafter"/>
</dbReference>
<dbReference type="STRING" id="7102.A0A2A4JM29"/>
<dbReference type="GO" id="GO:0051298">
    <property type="term" value="P:centrosome duplication"/>
    <property type="evidence" value="ECO:0007669"/>
    <property type="project" value="TreeGrafter"/>
</dbReference>